<dbReference type="GO" id="GO:0004222">
    <property type="term" value="F:metalloendopeptidase activity"/>
    <property type="evidence" value="ECO:0007669"/>
    <property type="project" value="InterPro"/>
</dbReference>
<dbReference type="PANTHER" id="PTHR34978">
    <property type="entry name" value="POSSIBLE SENSOR-TRANSDUCER PROTEIN BLAR"/>
    <property type="match status" value="1"/>
</dbReference>
<dbReference type="OrthoDB" id="9785340at2"/>
<evidence type="ECO:0000256" key="4">
    <source>
        <dbReference type="ARBA" id="ARBA00022833"/>
    </source>
</evidence>
<evidence type="ECO:0000256" key="3">
    <source>
        <dbReference type="ARBA" id="ARBA00022801"/>
    </source>
</evidence>
<keyword evidence="7" id="KW-1133">Transmembrane helix</keyword>
<evidence type="ECO:0000313" key="9">
    <source>
        <dbReference type="EMBL" id="TDS80483.1"/>
    </source>
</evidence>
<dbReference type="AlphaFoldDB" id="A0A4R7FRQ0"/>
<keyword evidence="2" id="KW-0479">Metal-binding</keyword>
<dbReference type="Gene3D" id="3.30.2010.10">
    <property type="entry name" value="Metalloproteases ('zincins'), catalytic domain"/>
    <property type="match status" value="1"/>
</dbReference>
<organism evidence="9 10">
    <name type="scientific">Amnibacterium kyonggiense</name>
    <dbReference type="NCBI Taxonomy" id="595671"/>
    <lineage>
        <taxon>Bacteria</taxon>
        <taxon>Bacillati</taxon>
        <taxon>Actinomycetota</taxon>
        <taxon>Actinomycetes</taxon>
        <taxon>Micrococcales</taxon>
        <taxon>Microbacteriaceae</taxon>
        <taxon>Amnibacterium</taxon>
    </lineage>
</organism>
<feature type="transmembrane region" description="Helical" evidence="7">
    <location>
        <begin position="6"/>
        <end position="22"/>
    </location>
</feature>
<dbReference type="EMBL" id="SOAM01000001">
    <property type="protein sequence ID" value="TDS80483.1"/>
    <property type="molecule type" value="Genomic_DNA"/>
</dbReference>
<accession>A0A4R7FRQ0</accession>
<protein>
    <submittedName>
        <fullName evidence="9">Zn-dependent protease with chaperone function</fullName>
    </submittedName>
</protein>
<evidence type="ECO:0000256" key="6">
    <source>
        <dbReference type="RuleBase" id="RU003983"/>
    </source>
</evidence>
<feature type="transmembrane region" description="Helical" evidence="7">
    <location>
        <begin position="34"/>
        <end position="59"/>
    </location>
</feature>
<keyword evidence="7" id="KW-0472">Membrane</keyword>
<keyword evidence="5 6" id="KW-0482">Metalloprotease</keyword>
<dbReference type="Proteomes" id="UP000295344">
    <property type="component" value="Unassembled WGS sequence"/>
</dbReference>
<evidence type="ECO:0000256" key="1">
    <source>
        <dbReference type="ARBA" id="ARBA00022670"/>
    </source>
</evidence>
<dbReference type="GO" id="GO:0046872">
    <property type="term" value="F:metal ion binding"/>
    <property type="evidence" value="ECO:0007669"/>
    <property type="project" value="UniProtKB-KW"/>
</dbReference>
<dbReference type="GO" id="GO:0006508">
    <property type="term" value="P:proteolysis"/>
    <property type="evidence" value="ECO:0007669"/>
    <property type="project" value="UniProtKB-KW"/>
</dbReference>
<dbReference type="RefSeq" id="WP_133765202.1">
    <property type="nucleotide sequence ID" value="NZ_BAAARP010000001.1"/>
</dbReference>
<keyword evidence="7" id="KW-0812">Transmembrane</keyword>
<evidence type="ECO:0000259" key="8">
    <source>
        <dbReference type="Pfam" id="PF01435"/>
    </source>
</evidence>
<dbReference type="InterPro" id="IPR052173">
    <property type="entry name" value="Beta-lactam_resp_regulator"/>
</dbReference>
<dbReference type="InterPro" id="IPR001915">
    <property type="entry name" value="Peptidase_M48"/>
</dbReference>
<proteinExistence type="inferred from homology"/>
<keyword evidence="10" id="KW-1185">Reference proteome</keyword>
<evidence type="ECO:0000256" key="5">
    <source>
        <dbReference type="ARBA" id="ARBA00023049"/>
    </source>
</evidence>
<sequence>MIVLAALLALAAACLLGAPRLLRLRRAAIRRPRLLLAVWLGVFLTGAAAVGSSVLWSVMLAVADRPGPLDAGWVAGVLAWGALAVTGAVAALVLTRAEPLLSGRSATSRDLDLLAAACADRVERLRGVQVLFVRADRPVAFSSTCDGGRIVVTTALAEGLAPGELRAVLEHERAHLAGRHDVLLRVARVNRACLPALFGARAFDQAVHLLVELAADDAAARACGPATVAAALRRAAELEANEWAEIRAARLEAARPRTRAVGIGALYKL</sequence>
<comment type="similarity">
    <text evidence="6">Belongs to the peptidase M48 family.</text>
</comment>
<name>A0A4R7FRQ0_9MICO</name>
<dbReference type="PANTHER" id="PTHR34978:SF3">
    <property type="entry name" value="SLR0241 PROTEIN"/>
    <property type="match status" value="1"/>
</dbReference>
<gene>
    <name evidence="9" type="ORF">CLV52_1049</name>
</gene>
<evidence type="ECO:0000256" key="2">
    <source>
        <dbReference type="ARBA" id="ARBA00022723"/>
    </source>
</evidence>
<keyword evidence="3 6" id="KW-0378">Hydrolase</keyword>
<reference evidence="9 10" key="1">
    <citation type="submission" date="2019-03" db="EMBL/GenBank/DDBJ databases">
        <title>Genomic Encyclopedia of Archaeal and Bacterial Type Strains, Phase II (KMG-II): from individual species to whole genera.</title>
        <authorList>
            <person name="Goeker M."/>
        </authorList>
    </citation>
    <scope>NUCLEOTIDE SEQUENCE [LARGE SCALE GENOMIC DNA]</scope>
    <source>
        <strain evidence="9 10">DSM 24782</strain>
    </source>
</reference>
<comment type="cofactor">
    <cofactor evidence="6">
        <name>Zn(2+)</name>
        <dbReference type="ChEBI" id="CHEBI:29105"/>
    </cofactor>
    <text evidence="6">Binds 1 zinc ion per subunit.</text>
</comment>
<evidence type="ECO:0000256" key="7">
    <source>
        <dbReference type="SAM" id="Phobius"/>
    </source>
</evidence>
<dbReference type="Pfam" id="PF01435">
    <property type="entry name" value="Peptidase_M48"/>
    <property type="match status" value="1"/>
</dbReference>
<feature type="domain" description="Peptidase M48" evidence="8">
    <location>
        <begin position="130"/>
        <end position="250"/>
    </location>
</feature>
<keyword evidence="1 6" id="KW-0645">Protease</keyword>
<feature type="transmembrane region" description="Helical" evidence="7">
    <location>
        <begin position="71"/>
        <end position="94"/>
    </location>
</feature>
<keyword evidence="4 6" id="KW-0862">Zinc</keyword>
<comment type="caution">
    <text evidence="9">The sequence shown here is derived from an EMBL/GenBank/DDBJ whole genome shotgun (WGS) entry which is preliminary data.</text>
</comment>
<evidence type="ECO:0000313" key="10">
    <source>
        <dbReference type="Proteomes" id="UP000295344"/>
    </source>
</evidence>